<reference evidence="1 2" key="1">
    <citation type="submission" date="2024-02" db="EMBL/GenBank/DDBJ databases">
        <title>de novo genome assembly of Solanum bulbocastanum strain 11H21.</title>
        <authorList>
            <person name="Hosaka A.J."/>
        </authorList>
    </citation>
    <scope>NUCLEOTIDE SEQUENCE [LARGE SCALE GENOMIC DNA]</scope>
    <source>
        <tissue evidence="1">Young leaves</tissue>
    </source>
</reference>
<proteinExistence type="predicted"/>
<protein>
    <submittedName>
        <fullName evidence="1">Uncharacterized protein</fullName>
    </submittedName>
</protein>
<keyword evidence="2" id="KW-1185">Reference proteome</keyword>
<evidence type="ECO:0000313" key="2">
    <source>
        <dbReference type="Proteomes" id="UP001371456"/>
    </source>
</evidence>
<sequence>MIGYRLNQ</sequence>
<dbReference type="Proteomes" id="UP001371456">
    <property type="component" value="Unassembled WGS sequence"/>
</dbReference>
<comment type="caution">
    <text evidence="1">The sequence shown here is derived from an EMBL/GenBank/DDBJ whole genome shotgun (WGS) entry which is preliminary data.</text>
</comment>
<evidence type="ECO:0000313" key="1">
    <source>
        <dbReference type="EMBL" id="KAK6790343.1"/>
    </source>
</evidence>
<gene>
    <name evidence="1" type="ORF">RDI58_014143</name>
</gene>
<organism evidence="1 2">
    <name type="scientific">Solanum bulbocastanum</name>
    <name type="common">Wild potato</name>
    <dbReference type="NCBI Taxonomy" id="147425"/>
    <lineage>
        <taxon>Eukaryota</taxon>
        <taxon>Viridiplantae</taxon>
        <taxon>Streptophyta</taxon>
        <taxon>Embryophyta</taxon>
        <taxon>Tracheophyta</taxon>
        <taxon>Spermatophyta</taxon>
        <taxon>Magnoliopsida</taxon>
        <taxon>eudicotyledons</taxon>
        <taxon>Gunneridae</taxon>
        <taxon>Pentapetalae</taxon>
        <taxon>asterids</taxon>
        <taxon>lamiids</taxon>
        <taxon>Solanales</taxon>
        <taxon>Solanaceae</taxon>
        <taxon>Solanoideae</taxon>
        <taxon>Solaneae</taxon>
        <taxon>Solanum</taxon>
    </lineage>
</organism>
<dbReference type="EMBL" id="JBANQN010000005">
    <property type="protein sequence ID" value="KAK6790343.1"/>
    <property type="molecule type" value="Genomic_DNA"/>
</dbReference>
<accession>A0AAN8TT88</accession>
<name>A0AAN8TT88_SOLBU</name>